<proteinExistence type="predicted"/>
<dbReference type="AlphaFoldDB" id="A0A0E0MFQ5"/>
<sequence>MSGSGAGSFRGLAPCTSHRKKEEAAASVVAEVKERKKKRTGAEFTAETSSEEVEVEAEAEEEAAGETVMTTMLTATTYKMPQEQIDDVLSWVIPDGDYVPVNMDRIDSLSMSEPQKQMLRAARLGAAACNNMIYARRREMQRYVKEQLELRGYVEMDDQRQMIFPIKFHSNFLLLEV</sequence>
<accession>A0A0E0MFQ5</accession>
<dbReference type="Proteomes" id="UP000026962">
    <property type="component" value="Chromosome 11"/>
</dbReference>
<organism evidence="2">
    <name type="scientific">Oryza punctata</name>
    <name type="common">Red rice</name>
    <dbReference type="NCBI Taxonomy" id="4537"/>
    <lineage>
        <taxon>Eukaryota</taxon>
        <taxon>Viridiplantae</taxon>
        <taxon>Streptophyta</taxon>
        <taxon>Embryophyta</taxon>
        <taxon>Tracheophyta</taxon>
        <taxon>Spermatophyta</taxon>
        <taxon>Magnoliopsida</taxon>
        <taxon>Liliopsida</taxon>
        <taxon>Poales</taxon>
        <taxon>Poaceae</taxon>
        <taxon>BOP clade</taxon>
        <taxon>Oryzoideae</taxon>
        <taxon>Oryzeae</taxon>
        <taxon>Oryzinae</taxon>
        <taxon>Oryza</taxon>
    </lineage>
</organism>
<reference evidence="2" key="2">
    <citation type="submission" date="2018-05" db="EMBL/GenBank/DDBJ databases">
        <title>OpunRS2 (Oryza punctata Reference Sequence Version 2).</title>
        <authorList>
            <person name="Zhang J."/>
            <person name="Kudrna D."/>
            <person name="Lee S."/>
            <person name="Talag J."/>
            <person name="Welchert J."/>
            <person name="Wing R.A."/>
        </authorList>
    </citation>
    <scope>NUCLEOTIDE SEQUENCE [LARGE SCALE GENOMIC DNA]</scope>
</reference>
<evidence type="ECO:0000256" key="1">
    <source>
        <dbReference type="SAM" id="MobiDB-lite"/>
    </source>
</evidence>
<reference evidence="2" key="1">
    <citation type="submission" date="2015-04" db="UniProtKB">
        <authorList>
            <consortium name="EnsemblPlants"/>
        </authorList>
    </citation>
    <scope>IDENTIFICATION</scope>
</reference>
<name>A0A0E0MFQ5_ORYPU</name>
<protein>
    <submittedName>
        <fullName evidence="2">Uncharacterized protein</fullName>
    </submittedName>
</protein>
<evidence type="ECO:0000313" key="3">
    <source>
        <dbReference type="Proteomes" id="UP000026962"/>
    </source>
</evidence>
<evidence type="ECO:0000313" key="2">
    <source>
        <dbReference type="EnsemblPlants" id="OPUNC11G12260.1"/>
    </source>
</evidence>
<feature type="compositionally biased region" description="Acidic residues" evidence="1">
    <location>
        <begin position="49"/>
        <end position="60"/>
    </location>
</feature>
<dbReference type="EnsemblPlants" id="OPUNC11G12260.1">
    <property type="protein sequence ID" value="OPUNC11G12260.1"/>
    <property type="gene ID" value="OPUNC11G12260"/>
</dbReference>
<dbReference type="HOGENOM" id="CLU_1734253_0_0_1"/>
<dbReference type="Gramene" id="OPUNC11G12260.1">
    <property type="protein sequence ID" value="OPUNC11G12260.1"/>
    <property type="gene ID" value="OPUNC11G12260"/>
</dbReference>
<feature type="region of interest" description="Disordered" evidence="1">
    <location>
        <begin position="1"/>
        <end position="60"/>
    </location>
</feature>
<dbReference type="OMA" id="DQRQMIF"/>
<keyword evidence="3" id="KW-1185">Reference proteome</keyword>